<dbReference type="Pfam" id="PF06985">
    <property type="entry name" value="HET"/>
    <property type="match status" value="1"/>
</dbReference>
<dbReference type="PANTHER" id="PTHR33112:SF16">
    <property type="entry name" value="HETEROKARYON INCOMPATIBILITY DOMAIN-CONTAINING PROTEIN"/>
    <property type="match status" value="1"/>
</dbReference>
<proteinExistence type="predicted"/>
<dbReference type="AlphaFoldDB" id="A0A8K0S2R6"/>
<dbReference type="Proteomes" id="UP000813427">
    <property type="component" value="Unassembled WGS sequence"/>
</dbReference>
<keyword evidence="3" id="KW-1185">Reference proteome</keyword>
<name>A0A8K0S2R6_9HYPO</name>
<feature type="domain" description="Heterokaryon incompatibility" evidence="1">
    <location>
        <begin position="147"/>
        <end position="250"/>
    </location>
</feature>
<evidence type="ECO:0000313" key="3">
    <source>
        <dbReference type="Proteomes" id="UP000813427"/>
    </source>
</evidence>
<organism evidence="2 3">
    <name type="scientific">Fusarium tricinctum</name>
    <dbReference type="NCBI Taxonomy" id="61284"/>
    <lineage>
        <taxon>Eukaryota</taxon>
        <taxon>Fungi</taxon>
        <taxon>Dikarya</taxon>
        <taxon>Ascomycota</taxon>
        <taxon>Pezizomycotina</taxon>
        <taxon>Sordariomycetes</taxon>
        <taxon>Hypocreomycetidae</taxon>
        <taxon>Hypocreales</taxon>
        <taxon>Nectriaceae</taxon>
        <taxon>Fusarium</taxon>
        <taxon>Fusarium tricinctum species complex</taxon>
    </lineage>
</organism>
<evidence type="ECO:0000259" key="1">
    <source>
        <dbReference type="Pfam" id="PF06985"/>
    </source>
</evidence>
<evidence type="ECO:0000313" key="2">
    <source>
        <dbReference type="EMBL" id="KAH7256139.1"/>
    </source>
</evidence>
<accession>A0A8K0S2R6</accession>
<dbReference type="PANTHER" id="PTHR33112">
    <property type="entry name" value="DOMAIN PROTEIN, PUTATIVE-RELATED"/>
    <property type="match status" value="1"/>
</dbReference>
<reference evidence="2" key="1">
    <citation type="journal article" date="2021" name="Nat. Commun.">
        <title>Genetic determinants of endophytism in the Arabidopsis root mycobiome.</title>
        <authorList>
            <person name="Mesny F."/>
            <person name="Miyauchi S."/>
            <person name="Thiergart T."/>
            <person name="Pickel B."/>
            <person name="Atanasova L."/>
            <person name="Karlsson M."/>
            <person name="Huettel B."/>
            <person name="Barry K.W."/>
            <person name="Haridas S."/>
            <person name="Chen C."/>
            <person name="Bauer D."/>
            <person name="Andreopoulos W."/>
            <person name="Pangilinan J."/>
            <person name="LaButti K."/>
            <person name="Riley R."/>
            <person name="Lipzen A."/>
            <person name="Clum A."/>
            <person name="Drula E."/>
            <person name="Henrissat B."/>
            <person name="Kohler A."/>
            <person name="Grigoriev I.V."/>
            <person name="Martin F.M."/>
            <person name="Hacquard S."/>
        </authorList>
    </citation>
    <scope>NUCLEOTIDE SEQUENCE</scope>
    <source>
        <strain evidence="2">MPI-SDFR-AT-0068</strain>
    </source>
</reference>
<dbReference type="OrthoDB" id="5106371at2759"/>
<protein>
    <recommendedName>
        <fullName evidence="1">Heterokaryon incompatibility domain-containing protein</fullName>
    </recommendedName>
</protein>
<dbReference type="EMBL" id="JAGPXF010000002">
    <property type="protein sequence ID" value="KAH7256139.1"/>
    <property type="molecule type" value="Genomic_DNA"/>
</dbReference>
<gene>
    <name evidence="2" type="ORF">BKA59DRAFT_450228</name>
</gene>
<sequence length="359" mass="40647">MPFRFTGKRDEKILFTCSLESSCRFGSFIKDSLEDRLDSSSLMLAEHDLFHLAAQRGFFSREQYGDGMRTDSPQPEDFTLGIGNIISSESNFNQAIKWLDDCIERHTGCHPNPAITLMTPSRLIDVSLAGAGGRVRIVDTECIPTRYAALTYCWGQTAQDQKLQLPNHAAWTYYGVFLDQLPRTIQDAVTVTRGLKLSYLLVDALRIIQDSNKDKEKERKHMHSVYENSYVKISVIARDDSEGFLDVQHGPITTIPYPLPNAQIGNLELEINLFFNLDLSKIELCAWTLQERLLSPPILCYSNNPSILAWDCATLIDAHGGDKPCRGSKPLHWALGRLHERVRMPQQLDESDSELVAEW</sequence>
<comment type="caution">
    <text evidence="2">The sequence shown here is derived from an EMBL/GenBank/DDBJ whole genome shotgun (WGS) entry which is preliminary data.</text>
</comment>
<dbReference type="InterPro" id="IPR010730">
    <property type="entry name" value="HET"/>
</dbReference>